<dbReference type="SUPFAM" id="SSF103473">
    <property type="entry name" value="MFS general substrate transporter"/>
    <property type="match status" value="1"/>
</dbReference>
<proteinExistence type="predicted"/>
<evidence type="ECO:0000313" key="6">
    <source>
        <dbReference type="EMBL" id="GAB0055822.1"/>
    </source>
</evidence>
<feature type="transmembrane region" description="Helical" evidence="4">
    <location>
        <begin position="301"/>
        <end position="325"/>
    </location>
</feature>
<feature type="transmembrane region" description="Helical" evidence="4">
    <location>
        <begin position="12"/>
        <end position="38"/>
    </location>
</feature>
<dbReference type="PROSITE" id="PS50850">
    <property type="entry name" value="MFS"/>
    <property type="match status" value="1"/>
</dbReference>
<dbReference type="PANTHER" id="PTHR23534">
    <property type="entry name" value="MFS PERMEASE"/>
    <property type="match status" value="1"/>
</dbReference>
<feature type="domain" description="Major facilitator superfamily (MFS) profile" evidence="5">
    <location>
        <begin position="210"/>
        <end position="396"/>
    </location>
</feature>
<keyword evidence="7" id="KW-1185">Reference proteome</keyword>
<feature type="transmembrane region" description="Helical" evidence="4">
    <location>
        <begin position="253"/>
        <end position="270"/>
    </location>
</feature>
<evidence type="ECO:0000256" key="2">
    <source>
        <dbReference type="ARBA" id="ARBA00022989"/>
    </source>
</evidence>
<sequence length="396" mass="42398">MNTSNLKRHILILALAQGLLTLNNVTLIAINGLAGLLLAPDPSWATLPVAAFVAGAALATLPASFHMLRHGRQKGFRLGALFGLLGGLLATLGVMEQTFTLICLGSLLSGFHNAFGQQYRFAAADVAPEAWKSRAISWTLAGGILGGVLGPELGKITRDLITPLFAASYGSLSLFTLLAWWVLGRLDLPPLHEDHFATPGRPTWQIITQPVYLVAVLASTTGYGVMNLLMAATPLVMQSCSLPFGDAAFVLEWHVLGMFVPSFFTGSLIHRFGVPRVLLAGVLLLFGCGAVALSGQSLAHFWWALLLLGIGWNFLYIGGTTLLTTTYRPEEKAHAQGFHDLMIFGVQTVTALSSGMIATSSGWDGLNRDALPAIMLTALAVFWLMIRGLRAENPRP</sequence>
<name>A0ABQ0C4L8_9PROT</name>
<evidence type="ECO:0000256" key="4">
    <source>
        <dbReference type="SAM" id="Phobius"/>
    </source>
</evidence>
<dbReference type="Pfam" id="PF07690">
    <property type="entry name" value="MFS_1"/>
    <property type="match status" value="1"/>
</dbReference>
<comment type="caution">
    <text evidence="6">The sequence shown here is derived from an EMBL/GenBank/DDBJ whole genome shotgun (WGS) entry which is preliminary data.</text>
</comment>
<dbReference type="Proteomes" id="UP001628193">
    <property type="component" value="Unassembled WGS sequence"/>
</dbReference>
<feature type="transmembrane region" description="Helical" evidence="4">
    <location>
        <begin position="277"/>
        <end position="295"/>
    </location>
</feature>
<reference evidence="6 7" key="2">
    <citation type="submission" date="2024-09" db="EMBL/GenBank/DDBJ databases">
        <title>Draft genome sequence of Candidatus Magnetaquicoccaceae bacterium FCR-1.</title>
        <authorList>
            <person name="Shimoshige H."/>
            <person name="Shimamura S."/>
            <person name="Taoka A."/>
            <person name="Kobayashi H."/>
            <person name="Maekawa T."/>
        </authorList>
    </citation>
    <scope>NUCLEOTIDE SEQUENCE [LARGE SCALE GENOMIC DNA]</scope>
    <source>
        <strain evidence="6 7">FCR-1</strain>
    </source>
</reference>
<dbReference type="PANTHER" id="PTHR23534:SF1">
    <property type="entry name" value="MAJOR FACILITATOR SUPERFAMILY PROTEIN"/>
    <property type="match status" value="1"/>
</dbReference>
<gene>
    <name evidence="6" type="primary">rfnT</name>
    <name evidence="6" type="ORF">SIID45300_00119</name>
</gene>
<accession>A0ABQ0C4L8</accession>
<dbReference type="EMBL" id="BAAFGK010000001">
    <property type="protein sequence ID" value="GAB0055822.1"/>
    <property type="molecule type" value="Genomic_DNA"/>
</dbReference>
<feature type="transmembrane region" description="Helical" evidence="4">
    <location>
        <begin position="337"/>
        <end position="358"/>
    </location>
</feature>
<keyword evidence="1 4" id="KW-0812">Transmembrane</keyword>
<feature type="transmembrane region" description="Helical" evidence="4">
    <location>
        <begin position="75"/>
        <end position="92"/>
    </location>
</feature>
<reference evidence="6 7" key="1">
    <citation type="submission" date="2024-05" db="EMBL/GenBank/DDBJ databases">
        <authorList>
            <consortium name="Candidatus Magnetaquicoccaceae bacterium FCR-1 genome sequencing consortium"/>
            <person name="Shimoshige H."/>
            <person name="Shimamura S."/>
            <person name="Taoka A."/>
            <person name="Kobayashi H."/>
            <person name="Maekawa T."/>
        </authorList>
    </citation>
    <scope>NUCLEOTIDE SEQUENCE [LARGE SCALE GENOMIC DNA]</scope>
    <source>
        <strain evidence="6 7">FCR-1</strain>
    </source>
</reference>
<feature type="transmembrane region" description="Helical" evidence="4">
    <location>
        <begin position="44"/>
        <end position="63"/>
    </location>
</feature>
<evidence type="ECO:0000259" key="5">
    <source>
        <dbReference type="PROSITE" id="PS50850"/>
    </source>
</evidence>
<protein>
    <submittedName>
        <fullName evidence="6">Riboflavin transporter RfnT</fullName>
    </submittedName>
</protein>
<organism evidence="6 7">
    <name type="scientific">Candidatus Magnetaquiglobus chichijimensis</name>
    <dbReference type="NCBI Taxonomy" id="3141448"/>
    <lineage>
        <taxon>Bacteria</taxon>
        <taxon>Pseudomonadati</taxon>
        <taxon>Pseudomonadota</taxon>
        <taxon>Magnetococcia</taxon>
        <taxon>Magnetococcales</taxon>
        <taxon>Candidatus Magnetaquicoccaceae</taxon>
        <taxon>Candidatus Magnetaquiglobus</taxon>
    </lineage>
</organism>
<dbReference type="InterPro" id="IPR011701">
    <property type="entry name" value="MFS"/>
</dbReference>
<evidence type="ECO:0000256" key="1">
    <source>
        <dbReference type="ARBA" id="ARBA00022692"/>
    </source>
</evidence>
<dbReference type="Gene3D" id="1.20.1250.20">
    <property type="entry name" value="MFS general substrate transporter like domains"/>
    <property type="match status" value="1"/>
</dbReference>
<dbReference type="RefSeq" id="WP_420903534.1">
    <property type="nucleotide sequence ID" value="NZ_BAAFGK010000001.1"/>
</dbReference>
<feature type="transmembrane region" description="Helical" evidence="4">
    <location>
        <begin position="211"/>
        <end position="233"/>
    </location>
</feature>
<dbReference type="InterPro" id="IPR020846">
    <property type="entry name" value="MFS_dom"/>
</dbReference>
<feature type="transmembrane region" description="Helical" evidence="4">
    <location>
        <begin position="160"/>
        <end position="183"/>
    </location>
</feature>
<evidence type="ECO:0000313" key="7">
    <source>
        <dbReference type="Proteomes" id="UP001628193"/>
    </source>
</evidence>
<evidence type="ECO:0000256" key="3">
    <source>
        <dbReference type="ARBA" id="ARBA00023136"/>
    </source>
</evidence>
<keyword evidence="2 4" id="KW-1133">Transmembrane helix</keyword>
<keyword evidence="3 4" id="KW-0472">Membrane</keyword>
<feature type="transmembrane region" description="Helical" evidence="4">
    <location>
        <begin position="370"/>
        <end position="389"/>
    </location>
</feature>
<dbReference type="InterPro" id="IPR036259">
    <property type="entry name" value="MFS_trans_sf"/>
</dbReference>